<dbReference type="RefSeq" id="WP_179541191.1">
    <property type="nucleotide sequence ID" value="NZ_BAAALL010000002.1"/>
</dbReference>
<dbReference type="EMBL" id="JACCFY010000001">
    <property type="protein sequence ID" value="NYJ77749.1"/>
    <property type="molecule type" value="Genomic_DNA"/>
</dbReference>
<organism evidence="1 2">
    <name type="scientific">Nesterenkonia xinjiangensis</name>
    <dbReference type="NCBI Taxonomy" id="225327"/>
    <lineage>
        <taxon>Bacteria</taxon>
        <taxon>Bacillati</taxon>
        <taxon>Actinomycetota</taxon>
        <taxon>Actinomycetes</taxon>
        <taxon>Micrococcales</taxon>
        <taxon>Micrococcaceae</taxon>
        <taxon>Nesterenkonia</taxon>
    </lineage>
</organism>
<evidence type="ECO:0000313" key="1">
    <source>
        <dbReference type="EMBL" id="NYJ77749.1"/>
    </source>
</evidence>
<comment type="caution">
    <text evidence="1">The sequence shown here is derived from an EMBL/GenBank/DDBJ whole genome shotgun (WGS) entry which is preliminary data.</text>
</comment>
<accession>A0A7Z0K8K6</accession>
<evidence type="ECO:0000313" key="2">
    <source>
        <dbReference type="Proteomes" id="UP000535437"/>
    </source>
</evidence>
<keyword evidence="2" id="KW-1185">Reference proteome</keyword>
<dbReference type="InterPro" id="IPR007351">
    <property type="entry name" value="YjbR"/>
</dbReference>
<dbReference type="Proteomes" id="UP000535437">
    <property type="component" value="Unassembled WGS sequence"/>
</dbReference>
<dbReference type="InterPro" id="IPR058532">
    <property type="entry name" value="YjbR/MT2646/Rv2570-like"/>
</dbReference>
<dbReference type="PANTHER" id="PTHR35145">
    <property type="entry name" value="CYTOPLASMIC PROTEIN-RELATED"/>
    <property type="match status" value="1"/>
</dbReference>
<proteinExistence type="predicted"/>
<dbReference type="InterPro" id="IPR038056">
    <property type="entry name" value="YjbR-like_sf"/>
</dbReference>
<keyword evidence="1" id="KW-0238">DNA-binding</keyword>
<dbReference type="AlphaFoldDB" id="A0A7Z0K8K6"/>
<dbReference type="GO" id="GO:0003677">
    <property type="term" value="F:DNA binding"/>
    <property type="evidence" value="ECO:0007669"/>
    <property type="project" value="UniProtKB-KW"/>
</dbReference>
<reference evidence="1 2" key="1">
    <citation type="submission" date="2020-07" db="EMBL/GenBank/DDBJ databases">
        <title>Sequencing the genomes of 1000 actinobacteria strains.</title>
        <authorList>
            <person name="Klenk H.-P."/>
        </authorList>
    </citation>
    <scope>NUCLEOTIDE SEQUENCE [LARGE SCALE GENOMIC DNA]</scope>
    <source>
        <strain evidence="1 2">DSM 15475</strain>
    </source>
</reference>
<protein>
    <submittedName>
        <fullName evidence="1">Putative DNA-binding protein (MmcQ/YjbR family)</fullName>
    </submittedName>
</protein>
<gene>
    <name evidence="1" type="ORF">HNR09_001160</name>
</gene>
<dbReference type="PANTHER" id="PTHR35145:SF1">
    <property type="entry name" value="CYTOPLASMIC PROTEIN"/>
    <property type="match status" value="1"/>
</dbReference>
<name>A0A7Z0K8K6_9MICC</name>
<dbReference type="SUPFAM" id="SSF142906">
    <property type="entry name" value="YjbR-like"/>
    <property type="match status" value="1"/>
</dbReference>
<sequence length="131" mass="14489">MEETLSGARIQQVAAAAARQLPWATCTHPFGEEHDVYKVREKVFLMATDVTGEPIITLKAQPDASEVLREEFPSIRPGYHMNKRHWISVAEGPGVTAELIEELVVTSYDLVVSTMVVSRQPIRFGLGPDDG</sequence>
<dbReference type="Pfam" id="PF04237">
    <property type="entry name" value="YjbR"/>
    <property type="match status" value="1"/>
</dbReference>
<dbReference type="Gene3D" id="3.90.1150.30">
    <property type="match status" value="1"/>
</dbReference>